<dbReference type="PROSITE" id="PS51500">
    <property type="entry name" value="SIN"/>
    <property type="match status" value="1"/>
</dbReference>
<accession>A0ABV8WTM4</accession>
<dbReference type="InterPro" id="IPR010981">
    <property type="entry name" value="SinR/SinI_dimer_dom"/>
</dbReference>
<dbReference type="EMBL" id="JBHSDT010000004">
    <property type="protein sequence ID" value="MFC4402453.1"/>
    <property type="molecule type" value="Genomic_DNA"/>
</dbReference>
<dbReference type="RefSeq" id="WP_390250059.1">
    <property type="nucleotide sequence ID" value="NZ_JBHSDT010000004.1"/>
</dbReference>
<evidence type="ECO:0000259" key="1">
    <source>
        <dbReference type="PROSITE" id="PS51500"/>
    </source>
</evidence>
<reference evidence="3" key="1">
    <citation type="journal article" date="2019" name="Int. J. Syst. Evol. Microbiol.">
        <title>The Global Catalogue of Microorganisms (GCM) 10K type strain sequencing project: providing services to taxonomists for standard genome sequencing and annotation.</title>
        <authorList>
            <consortium name="The Broad Institute Genomics Platform"/>
            <consortium name="The Broad Institute Genome Sequencing Center for Infectious Disease"/>
            <person name="Wu L."/>
            <person name="Ma J."/>
        </authorList>
    </citation>
    <scope>NUCLEOTIDE SEQUENCE [LARGE SCALE GENOMIC DNA]</scope>
    <source>
        <strain evidence="3">CCUG 37865</strain>
    </source>
</reference>
<comment type="caution">
    <text evidence="2">The sequence shown here is derived from an EMBL/GenBank/DDBJ whole genome shotgun (WGS) entry which is preliminary data.</text>
</comment>
<dbReference type="SUPFAM" id="SSF47406">
    <property type="entry name" value="SinR repressor dimerisation domain-like"/>
    <property type="match status" value="1"/>
</dbReference>
<gene>
    <name evidence="2" type="ORF">ACFOY7_05155</name>
</gene>
<dbReference type="InterPro" id="IPR036281">
    <property type="entry name" value="SinR/SinI_dimer_dom_sf"/>
</dbReference>
<name>A0ABV8WTM4_9BACI</name>
<feature type="domain" description="Sin" evidence="1">
    <location>
        <begin position="6"/>
        <end position="44"/>
    </location>
</feature>
<dbReference type="Proteomes" id="UP001595882">
    <property type="component" value="Unassembled WGS sequence"/>
</dbReference>
<evidence type="ECO:0000313" key="2">
    <source>
        <dbReference type="EMBL" id="MFC4402453.1"/>
    </source>
</evidence>
<evidence type="ECO:0000313" key="3">
    <source>
        <dbReference type="Proteomes" id="UP001595882"/>
    </source>
</evidence>
<keyword evidence="3" id="KW-1185">Reference proteome</keyword>
<proteinExistence type="predicted"/>
<dbReference type="Pfam" id="PF08671">
    <property type="entry name" value="SinI"/>
    <property type="match status" value="1"/>
</dbReference>
<protein>
    <submittedName>
        <fullName evidence="2">Anti-repressor SinI family protein</fullName>
    </submittedName>
</protein>
<sequence>MLDAKLQNACHEMELDKEWLVLLTIAKRQGLSVQQVREFLKEKRRSKLDAKSVRD</sequence>
<organism evidence="2 3">
    <name type="scientific">Gracilibacillus xinjiangensis</name>
    <dbReference type="NCBI Taxonomy" id="1193282"/>
    <lineage>
        <taxon>Bacteria</taxon>
        <taxon>Bacillati</taxon>
        <taxon>Bacillota</taxon>
        <taxon>Bacilli</taxon>
        <taxon>Bacillales</taxon>
        <taxon>Bacillaceae</taxon>
        <taxon>Gracilibacillus</taxon>
    </lineage>
</organism>